<organism evidence="1 2">
    <name type="scientific">Pedobacter steynii</name>
    <dbReference type="NCBI Taxonomy" id="430522"/>
    <lineage>
        <taxon>Bacteria</taxon>
        <taxon>Pseudomonadati</taxon>
        <taxon>Bacteroidota</taxon>
        <taxon>Sphingobacteriia</taxon>
        <taxon>Sphingobacteriales</taxon>
        <taxon>Sphingobacteriaceae</taxon>
        <taxon>Pedobacter</taxon>
    </lineage>
</organism>
<dbReference type="Proteomes" id="UP000094313">
    <property type="component" value="Chromosome"/>
</dbReference>
<dbReference type="EMBL" id="CP017141">
    <property type="protein sequence ID" value="AOM76801.1"/>
    <property type="molecule type" value="Genomic_DNA"/>
</dbReference>
<dbReference type="KEGG" id="psty:BFS30_06260"/>
<gene>
    <name evidence="1" type="ORF">BFS30_06260</name>
</gene>
<proteinExistence type="predicted"/>
<evidence type="ECO:0000313" key="2">
    <source>
        <dbReference type="Proteomes" id="UP000094313"/>
    </source>
</evidence>
<name>A0A1D7QDP6_9SPHI</name>
<keyword evidence="2" id="KW-1185">Reference proteome</keyword>
<sequence length="209" mass="23965">MILINYSIDQGAFGSGQAGTAVLKTVDTTKDLRSSSLPNTLIYTKWIDNKTISAKVDIIPFLRSGERIKITDTKINNISVKVSPLDYTGSDYHLQIEHRETSPDRKHELVAYRYVKDTPGFIHISVILKGGGIPKYGNYFIADNSSDYILYGTWDKNNTLVFYSNEQYHDLIQYYLVANRENIKYKTVKDDQKYANKYRWTEKAEASIP</sequence>
<reference evidence="1 2" key="1">
    <citation type="submission" date="2016-08" db="EMBL/GenBank/DDBJ databases">
        <authorList>
            <person name="Seilhamer J.J."/>
        </authorList>
    </citation>
    <scope>NUCLEOTIDE SEQUENCE [LARGE SCALE GENOMIC DNA]</scope>
    <source>
        <strain evidence="1 2">DX4</strain>
    </source>
</reference>
<dbReference type="AlphaFoldDB" id="A0A1D7QDP6"/>
<protein>
    <submittedName>
        <fullName evidence="1">Uncharacterized protein</fullName>
    </submittedName>
</protein>
<accession>A0A1D7QDP6</accession>
<evidence type="ECO:0000313" key="1">
    <source>
        <dbReference type="EMBL" id="AOM76801.1"/>
    </source>
</evidence>